<evidence type="ECO:0000313" key="3">
    <source>
        <dbReference type="Proteomes" id="UP000075357"/>
    </source>
</evidence>
<feature type="transmembrane region" description="Helical" evidence="1">
    <location>
        <begin position="12"/>
        <end position="36"/>
    </location>
</feature>
<dbReference type="AlphaFoldDB" id="A0A150HGR2"/>
<feature type="transmembrane region" description="Helical" evidence="1">
    <location>
        <begin position="64"/>
        <end position="85"/>
    </location>
</feature>
<dbReference type="EMBL" id="LRAD01000020">
    <property type="protein sequence ID" value="KXZ61317.1"/>
    <property type="molecule type" value="Genomic_DNA"/>
</dbReference>
<reference evidence="2 3" key="1">
    <citation type="submission" date="2016-01" db="EMBL/GenBank/DDBJ databases">
        <title>Draft genome sequences of Microbacterium laevaniformans LCDC 91-0039 and the type strain of Microbacterium hominis LCDC 84-209.</title>
        <authorList>
            <person name="Bernier A.-M."/>
            <person name="Bernard K."/>
        </authorList>
    </citation>
    <scope>NUCLEOTIDE SEQUENCE [LARGE SCALE GENOMIC DNA]</scope>
    <source>
        <strain evidence="2 3">LCDC 91-0039</strain>
    </source>
</reference>
<protein>
    <submittedName>
        <fullName evidence="2">Uncharacterized protein</fullName>
    </submittedName>
</protein>
<keyword evidence="1" id="KW-0812">Transmembrane</keyword>
<keyword evidence="3" id="KW-1185">Reference proteome</keyword>
<dbReference type="PATRIC" id="fig|36807.3.peg.765"/>
<keyword evidence="1" id="KW-0472">Membrane</keyword>
<evidence type="ECO:0000256" key="1">
    <source>
        <dbReference type="SAM" id="Phobius"/>
    </source>
</evidence>
<dbReference type="Proteomes" id="UP000075357">
    <property type="component" value="Unassembled WGS sequence"/>
</dbReference>
<keyword evidence="1" id="KW-1133">Transmembrane helix</keyword>
<evidence type="ECO:0000313" key="2">
    <source>
        <dbReference type="EMBL" id="KXZ61317.1"/>
    </source>
</evidence>
<accession>A0A150HGR2</accession>
<name>A0A150HGR2_9MICO</name>
<sequence length="154" mass="16812">MSATLKTRAPLEVASVPVPVKLAAAWASFMFLYVYVDVFNFYKPHVVAGILDGMIWRFEVSPPLLTGMLASVMIPAVMIVLSVTLPPRANRIVNVVVASLYVPYSVFNIAGSSAEWLPFYVVSIGVELALLGFIVRRAWTSVPRREAGALGAER</sequence>
<feature type="transmembrane region" description="Helical" evidence="1">
    <location>
        <begin position="116"/>
        <end position="135"/>
    </location>
</feature>
<gene>
    <name evidence="2" type="ORF">Mlaev_00741</name>
</gene>
<organism evidence="2 3">
    <name type="scientific">Microbacterium laevaniformans</name>
    <dbReference type="NCBI Taxonomy" id="36807"/>
    <lineage>
        <taxon>Bacteria</taxon>
        <taxon>Bacillati</taxon>
        <taxon>Actinomycetota</taxon>
        <taxon>Actinomycetes</taxon>
        <taxon>Micrococcales</taxon>
        <taxon>Microbacteriaceae</taxon>
        <taxon>Microbacterium</taxon>
    </lineage>
</organism>
<feature type="transmembrane region" description="Helical" evidence="1">
    <location>
        <begin position="92"/>
        <end position="110"/>
    </location>
</feature>
<dbReference type="RefSeq" id="WP_061682010.1">
    <property type="nucleotide sequence ID" value="NZ_LRAD01000020.1"/>
</dbReference>
<proteinExistence type="predicted"/>
<comment type="caution">
    <text evidence="2">The sequence shown here is derived from an EMBL/GenBank/DDBJ whole genome shotgun (WGS) entry which is preliminary data.</text>
</comment>
<dbReference type="STRING" id="36807.Mlaev_00741"/>